<keyword evidence="1" id="KW-1133">Transmembrane helix</keyword>
<evidence type="ECO:0000313" key="2">
    <source>
        <dbReference type="EMBL" id="SMC12169.1"/>
    </source>
</evidence>
<dbReference type="EMBL" id="FWXB01000006">
    <property type="protein sequence ID" value="SMC12169.1"/>
    <property type="molecule type" value="Genomic_DNA"/>
</dbReference>
<reference evidence="2 3" key="1">
    <citation type="submission" date="2017-03" db="EMBL/GenBank/DDBJ databases">
        <authorList>
            <person name="Afonso C.L."/>
            <person name="Miller P.J."/>
            <person name="Scott M.A."/>
            <person name="Spackman E."/>
            <person name="Goraichik I."/>
            <person name="Dimitrov K.M."/>
            <person name="Suarez D.L."/>
            <person name="Swayne D.E."/>
        </authorList>
    </citation>
    <scope>NUCLEOTIDE SEQUENCE [LARGE SCALE GENOMIC DNA]</scope>
    <source>
        <strain evidence="2 3">CECT 7745</strain>
    </source>
</reference>
<proteinExistence type="predicted"/>
<protein>
    <submittedName>
        <fullName evidence="2">Uncharacterized protein</fullName>
    </submittedName>
</protein>
<keyword evidence="1" id="KW-0472">Membrane</keyword>
<feature type="transmembrane region" description="Helical" evidence="1">
    <location>
        <begin position="34"/>
        <end position="53"/>
    </location>
</feature>
<gene>
    <name evidence="2" type="ORF">ROA7745_01992</name>
</gene>
<evidence type="ECO:0000313" key="3">
    <source>
        <dbReference type="Proteomes" id="UP000193224"/>
    </source>
</evidence>
<keyword evidence="3" id="KW-1185">Reference proteome</keyword>
<dbReference type="AlphaFoldDB" id="A0A1X7BSI2"/>
<organism evidence="2 3">
    <name type="scientific">Roseovarius aestuarii</name>
    <dbReference type="NCBI Taxonomy" id="475083"/>
    <lineage>
        <taxon>Bacteria</taxon>
        <taxon>Pseudomonadati</taxon>
        <taxon>Pseudomonadota</taxon>
        <taxon>Alphaproteobacteria</taxon>
        <taxon>Rhodobacterales</taxon>
        <taxon>Roseobacteraceae</taxon>
        <taxon>Roseovarius</taxon>
    </lineage>
</organism>
<dbReference type="RefSeq" id="WP_176237673.1">
    <property type="nucleotide sequence ID" value="NZ_FWXB01000006.1"/>
</dbReference>
<sequence length="56" mass="6162">MNLFIFLLFALCAMGVLAICSIEPARRTFLEGMAITVLFGFSFIIAVVIYMGLQAL</sequence>
<keyword evidence="1" id="KW-0812">Transmembrane</keyword>
<name>A0A1X7BSI2_9RHOB</name>
<dbReference type="Proteomes" id="UP000193224">
    <property type="component" value="Unassembled WGS sequence"/>
</dbReference>
<evidence type="ECO:0000256" key="1">
    <source>
        <dbReference type="SAM" id="Phobius"/>
    </source>
</evidence>
<accession>A0A1X7BSI2</accession>